<comment type="subcellular location">
    <subcellularLocation>
        <location evidence="1">Secreted</location>
        <location evidence="1">Cell wall</location>
    </subcellularLocation>
</comment>
<evidence type="ECO:0000313" key="10">
    <source>
        <dbReference type="Proteomes" id="UP000516380"/>
    </source>
</evidence>
<organism evidence="9 10">
    <name type="scientific">Mycobacterium kansasii</name>
    <dbReference type="NCBI Taxonomy" id="1768"/>
    <lineage>
        <taxon>Bacteria</taxon>
        <taxon>Bacillati</taxon>
        <taxon>Actinomycetota</taxon>
        <taxon>Actinomycetes</taxon>
        <taxon>Mycobacteriales</taxon>
        <taxon>Mycobacteriaceae</taxon>
        <taxon>Mycobacterium</taxon>
    </lineage>
</organism>
<evidence type="ECO:0000256" key="5">
    <source>
        <dbReference type="ARBA" id="ARBA00022801"/>
    </source>
</evidence>
<dbReference type="InterPro" id="IPR017850">
    <property type="entry name" value="Alkaline_phosphatase_core_sf"/>
</dbReference>
<gene>
    <name evidence="9" type="ORF">NIIDMKKI_22730</name>
</gene>
<name>A0A7G1I7W3_MYCKA</name>
<evidence type="ECO:0000256" key="1">
    <source>
        <dbReference type="ARBA" id="ARBA00004191"/>
    </source>
</evidence>
<dbReference type="Pfam" id="PF04185">
    <property type="entry name" value="Phosphoesterase"/>
    <property type="match status" value="1"/>
</dbReference>
<evidence type="ECO:0000256" key="2">
    <source>
        <dbReference type="ARBA" id="ARBA00009717"/>
    </source>
</evidence>
<evidence type="ECO:0000256" key="6">
    <source>
        <dbReference type="ARBA" id="ARBA00023026"/>
    </source>
</evidence>
<keyword evidence="10" id="KW-1185">Reference proteome</keyword>
<reference evidence="9 10" key="1">
    <citation type="submission" date="2020-07" db="EMBL/GenBank/DDBJ databases">
        <title>Mycobacterium kansasii (former subtype) with zoonotic potential isolated from diseased indoor pet cat, Japan.</title>
        <authorList>
            <person name="Fukano H."/>
            <person name="Terazono T."/>
            <person name="Hoshino Y."/>
        </authorList>
    </citation>
    <scope>NUCLEOTIDE SEQUENCE [LARGE SCALE GENOMIC DNA]</scope>
    <source>
        <strain evidence="9 10">Kuro-I</strain>
    </source>
</reference>
<protein>
    <recommendedName>
        <fullName evidence="3">phospholipase C</fullName>
        <ecNumber evidence="3">3.1.4.3</ecNumber>
    </recommendedName>
</protein>
<dbReference type="GO" id="GO:0034480">
    <property type="term" value="F:phosphatidylcholine phospholipase C activity"/>
    <property type="evidence" value="ECO:0007669"/>
    <property type="project" value="UniProtKB-EC"/>
</dbReference>
<evidence type="ECO:0000313" key="9">
    <source>
        <dbReference type="EMBL" id="BCI87067.1"/>
    </source>
</evidence>
<evidence type="ECO:0000256" key="4">
    <source>
        <dbReference type="ARBA" id="ARBA00022512"/>
    </source>
</evidence>
<keyword evidence="4" id="KW-0964">Secreted</keyword>
<feature type="region of interest" description="Disordered" evidence="8">
    <location>
        <begin position="157"/>
        <end position="179"/>
    </location>
</feature>
<evidence type="ECO:0000256" key="3">
    <source>
        <dbReference type="ARBA" id="ARBA00012018"/>
    </source>
</evidence>
<dbReference type="Proteomes" id="UP000516380">
    <property type="component" value="Chromosome"/>
</dbReference>
<dbReference type="EC" id="3.1.4.3" evidence="3"/>
<evidence type="ECO:0000256" key="7">
    <source>
        <dbReference type="ARBA" id="ARBA00048421"/>
    </source>
</evidence>
<dbReference type="AlphaFoldDB" id="A0A7G1I7W3"/>
<dbReference type="InterPro" id="IPR019546">
    <property type="entry name" value="TAT_signal_bac_arc"/>
</dbReference>
<comment type="catalytic activity">
    <reaction evidence="7">
        <text>a 1,2-diacyl-sn-glycero-3-phosphocholine + H2O = phosphocholine + a 1,2-diacyl-sn-glycerol + H(+)</text>
        <dbReference type="Rhea" id="RHEA:10604"/>
        <dbReference type="ChEBI" id="CHEBI:15377"/>
        <dbReference type="ChEBI" id="CHEBI:15378"/>
        <dbReference type="ChEBI" id="CHEBI:17815"/>
        <dbReference type="ChEBI" id="CHEBI:57643"/>
        <dbReference type="ChEBI" id="CHEBI:295975"/>
        <dbReference type="EC" id="3.1.4.3"/>
    </reaction>
    <physiologicalReaction direction="left-to-right" evidence="7">
        <dbReference type="Rhea" id="RHEA:10605"/>
    </physiologicalReaction>
</comment>
<accession>A0A7G1I7W3</accession>
<keyword evidence="5" id="KW-0378">Hydrolase</keyword>
<dbReference type="EMBL" id="AP023343">
    <property type="protein sequence ID" value="BCI87067.1"/>
    <property type="molecule type" value="Genomic_DNA"/>
</dbReference>
<comment type="similarity">
    <text evidence="2">Belongs to the bacterial phospholipase C family.</text>
</comment>
<dbReference type="InterPro" id="IPR006311">
    <property type="entry name" value="TAT_signal"/>
</dbReference>
<keyword evidence="4" id="KW-0134">Cell wall</keyword>
<proteinExistence type="inferred from homology"/>
<dbReference type="Gene3D" id="3.40.720.10">
    <property type="entry name" value="Alkaline Phosphatase, subunit A"/>
    <property type="match status" value="1"/>
</dbReference>
<dbReference type="NCBIfam" id="TIGR01409">
    <property type="entry name" value="TAT_signal_seq"/>
    <property type="match status" value="1"/>
</dbReference>
<dbReference type="InterPro" id="IPR007312">
    <property type="entry name" value="Phosphoesterase"/>
</dbReference>
<dbReference type="PROSITE" id="PS51318">
    <property type="entry name" value="TAT"/>
    <property type="match status" value="1"/>
</dbReference>
<sequence length="179" mass="19121">MRFAADFRHTYTVNSNIDKGGPVGGGAFAGMSRREFLAKATGAGAAAFLTDWAAPVIEKAYAAGPCSGHLTDIEHIVLCLQENRSFDHYFGTLSSVDGFDTPTPLFAQKGWNPQTQAVDPAGITLPYRIDTTRGPTGLANASTTPITSGSRRICRGMAGPTTAGLRRKPEPGRRPIRPW</sequence>
<keyword evidence="6" id="KW-0843">Virulence</keyword>
<evidence type="ECO:0000256" key="8">
    <source>
        <dbReference type="SAM" id="MobiDB-lite"/>
    </source>
</evidence>